<accession>A0AAD5Q5S5</accession>
<comment type="caution">
    <text evidence="3">The sequence shown here is derived from an EMBL/GenBank/DDBJ whole genome shotgun (WGS) entry which is preliminary data.</text>
</comment>
<dbReference type="Pfam" id="PF01722">
    <property type="entry name" value="BolA"/>
    <property type="match status" value="1"/>
</dbReference>
<dbReference type="EMBL" id="JAKCXM010000350">
    <property type="protein sequence ID" value="KAJ0395333.1"/>
    <property type="molecule type" value="Genomic_DNA"/>
</dbReference>
<dbReference type="PANTHER" id="PTHR46188">
    <property type="entry name" value="BOLA-LIKE PROTEIN 3"/>
    <property type="match status" value="1"/>
</dbReference>
<dbReference type="InterPro" id="IPR052275">
    <property type="entry name" value="Mt_Fe-S_assembly_factor"/>
</dbReference>
<comment type="similarity">
    <text evidence="1 2">Belongs to the BolA/IbaG family.</text>
</comment>
<protein>
    <recommendedName>
        <fullName evidence="5">BolA-like protein</fullName>
    </recommendedName>
</protein>
<sequence length="112" mass="12446">MWPTLRRSLADGLRARARPAAPRVAWMSTKSDAELAMESSLSAQLEATHVKVLDVSGGCGAMYDVEVVSPQFVGLTRVKQHRMVNEALKQEIKDMHGLTIRTMTPEQFANKH</sequence>
<evidence type="ECO:0000256" key="1">
    <source>
        <dbReference type="ARBA" id="ARBA00005578"/>
    </source>
</evidence>
<proteinExistence type="inferred from homology"/>
<evidence type="ECO:0000313" key="4">
    <source>
        <dbReference type="Proteomes" id="UP001209570"/>
    </source>
</evidence>
<dbReference type="GO" id="GO:0005759">
    <property type="term" value="C:mitochondrial matrix"/>
    <property type="evidence" value="ECO:0007669"/>
    <property type="project" value="TreeGrafter"/>
</dbReference>
<dbReference type="InterPro" id="IPR036065">
    <property type="entry name" value="BolA-like_sf"/>
</dbReference>
<dbReference type="Proteomes" id="UP001209570">
    <property type="component" value="Unassembled WGS sequence"/>
</dbReference>
<keyword evidence="4" id="KW-1185">Reference proteome</keyword>
<gene>
    <name evidence="3" type="ORF">P43SY_006395</name>
</gene>
<dbReference type="InterPro" id="IPR002634">
    <property type="entry name" value="BolA"/>
</dbReference>
<organism evidence="3 4">
    <name type="scientific">Pythium insidiosum</name>
    <name type="common">Pythiosis disease agent</name>
    <dbReference type="NCBI Taxonomy" id="114742"/>
    <lineage>
        <taxon>Eukaryota</taxon>
        <taxon>Sar</taxon>
        <taxon>Stramenopiles</taxon>
        <taxon>Oomycota</taxon>
        <taxon>Peronosporomycetes</taxon>
        <taxon>Pythiales</taxon>
        <taxon>Pythiaceae</taxon>
        <taxon>Pythium</taxon>
    </lineage>
</organism>
<name>A0AAD5Q5S5_PYTIN</name>
<evidence type="ECO:0000313" key="3">
    <source>
        <dbReference type="EMBL" id="KAJ0395333.1"/>
    </source>
</evidence>
<evidence type="ECO:0008006" key="5">
    <source>
        <dbReference type="Google" id="ProtNLM"/>
    </source>
</evidence>
<dbReference type="Gene3D" id="3.30.300.90">
    <property type="entry name" value="BolA-like"/>
    <property type="match status" value="1"/>
</dbReference>
<dbReference type="PANTHER" id="PTHR46188:SF1">
    <property type="entry name" value="BOLA-LIKE PROTEIN 3"/>
    <property type="match status" value="1"/>
</dbReference>
<reference evidence="3" key="1">
    <citation type="submission" date="2021-12" db="EMBL/GenBank/DDBJ databases">
        <title>Prjna785345.</title>
        <authorList>
            <person name="Rujirawat T."/>
            <person name="Krajaejun T."/>
        </authorList>
    </citation>
    <scope>NUCLEOTIDE SEQUENCE</scope>
    <source>
        <strain evidence="3">Pi057C3</strain>
    </source>
</reference>
<evidence type="ECO:0000256" key="2">
    <source>
        <dbReference type="RuleBase" id="RU003860"/>
    </source>
</evidence>
<dbReference type="AlphaFoldDB" id="A0AAD5Q5S5"/>
<dbReference type="SUPFAM" id="SSF82657">
    <property type="entry name" value="BolA-like"/>
    <property type="match status" value="1"/>
</dbReference>